<sequence length="373" mass="40616">MAKVIVKSLADYDHRLKETISSLLEPLLPAGRLRNARVLVKPNLLAPAAAERAVVTHPAIVKTVCQWVLDVSDGTARILVADSPAVGPFGAVLRRSGLEEALRDLPVQVQEFKESVSVSAAPPFHRLELAREAVEADVVVNVPKWKAHSQMLLTLAVKNLFGCVVGVRKPQWHMRAGVDAEWFARLLVTICRTIDPAVHLLDGVQGLEGDGPGLGGTPRPIGYLLASSSGEALDCAVCRILGIDAVELPTLRAAMDQGFQPSAVEIEGKVEPVTDFRLPKMGSLLFGPPKLHGLQRRYLLRRPEVLPGRCRACGKCWEICPAGAVAESHPEPRFDYEKCIRCYCCVEVCPFGALMPRESALGRLLSLATRRAW</sequence>
<dbReference type="Pfam" id="PF04015">
    <property type="entry name" value="DUF362"/>
    <property type="match status" value="1"/>
</dbReference>
<dbReference type="Pfam" id="PF00037">
    <property type="entry name" value="Fer4"/>
    <property type="match status" value="1"/>
</dbReference>
<dbReference type="GO" id="GO:0051539">
    <property type="term" value="F:4 iron, 4 sulfur cluster binding"/>
    <property type="evidence" value="ECO:0007669"/>
    <property type="project" value="UniProtKB-KW"/>
</dbReference>
<dbReference type="InterPro" id="IPR050157">
    <property type="entry name" value="PSI_iron-sulfur_center"/>
</dbReference>
<dbReference type="GO" id="GO:0046872">
    <property type="term" value="F:metal ion binding"/>
    <property type="evidence" value="ECO:0007669"/>
    <property type="project" value="UniProtKB-KW"/>
</dbReference>
<dbReference type="PANTHER" id="PTHR24960:SF79">
    <property type="entry name" value="PHOTOSYSTEM I IRON-SULFUR CENTER"/>
    <property type="match status" value="1"/>
</dbReference>
<dbReference type="SUPFAM" id="SSF54862">
    <property type="entry name" value="4Fe-4S ferredoxins"/>
    <property type="match status" value="1"/>
</dbReference>
<dbReference type="InterPro" id="IPR007160">
    <property type="entry name" value="DUF362"/>
</dbReference>
<keyword evidence="7" id="KW-1185">Reference proteome</keyword>
<accession>A0A1M4TSH7</accession>
<proteinExistence type="predicted"/>
<evidence type="ECO:0000313" key="6">
    <source>
        <dbReference type="EMBL" id="SHE47449.1"/>
    </source>
</evidence>
<organism evidence="6 7">
    <name type="scientific">Desulfacinum infernum DSM 9756</name>
    <dbReference type="NCBI Taxonomy" id="1121391"/>
    <lineage>
        <taxon>Bacteria</taxon>
        <taxon>Pseudomonadati</taxon>
        <taxon>Thermodesulfobacteriota</taxon>
        <taxon>Syntrophobacteria</taxon>
        <taxon>Syntrophobacterales</taxon>
        <taxon>Syntrophobacteraceae</taxon>
        <taxon>Desulfacinum</taxon>
    </lineage>
</organism>
<evidence type="ECO:0000256" key="2">
    <source>
        <dbReference type="ARBA" id="ARBA00022723"/>
    </source>
</evidence>
<keyword evidence="3" id="KW-0408">Iron</keyword>
<dbReference type="PROSITE" id="PS51379">
    <property type="entry name" value="4FE4S_FER_2"/>
    <property type="match status" value="2"/>
</dbReference>
<reference evidence="7" key="1">
    <citation type="submission" date="2016-11" db="EMBL/GenBank/DDBJ databases">
        <authorList>
            <person name="Varghese N."/>
            <person name="Submissions S."/>
        </authorList>
    </citation>
    <scope>NUCLEOTIDE SEQUENCE [LARGE SCALE GENOMIC DNA]</scope>
    <source>
        <strain evidence="7">DSM 9756</strain>
    </source>
</reference>
<dbReference type="Gene3D" id="3.30.70.20">
    <property type="match status" value="1"/>
</dbReference>
<dbReference type="STRING" id="1121391.SAMN02745206_00366"/>
<dbReference type="Proteomes" id="UP000184076">
    <property type="component" value="Unassembled WGS sequence"/>
</dbReference>
<dbReference type="EMBL" id="FQVB01000004">
    <property type="protein sequence ID" value="SHE47449.1"/>
    <property type="molecule type" value="Genomic_DNA"/>
</dbReference>
<dbReference type="InterPro" id="IPR017900">
    <property type="entry name" value="4Fe4S_Fe_S_CS"/>
</dbReference>
<dbReference type="PANTHER" id="PTHR24960">
    <property type="entry name" value="PHOTOSYSTEM I IRON-SULFUR CENTER-RELATED"/>
    <property type="match status" value="1"/>
</dbReference>
<keyword evidence="1" id="KW-0004">4Fe-4S</keyword>
<dbReference type="InterPro" id="IPR017896">
    <property type="entry name" value="4Fe4S_Fe-S-bd"/>
</dbReference>
<keyword evidence="2" id="KW-0479">Metal-binding</keyword>
<gene>
    <name evidence="6" type="ORF">SAMN02745206_00366</name>
</gene>
<dbReference type="RefSeq" id="WP_073036392.1">
    <property type="nucleotide sequence ID" value="NZ_FQVB01000004.1"/>
</dbReference>
<dbReference type="AlphaFoldDB" id="A0A1M4TSH7"/>
<evidence type="ECO:0000256" key="3">
    <source>
        <dbReference type="ARBA" id="ARBA00023004"/>
    </source>
</evidence>
<evidence type="ECO:0000259" key="5">
    <source>
        <dbReference type="PROSITE" id="PS51379"/>
    </source>
</evidence>
<name>A0A1M4TSH7_9BACT</name>
<evidence type="ECO:0000256" key="1">
    <source>
        <dbReference type="ARBA" id="ARBA00022485"/>
    </source>
</evidence>
<evidence type="ECO:0000313" key="7">
    <source>
        <dbReference type="Proteomes" id="UP000184076"/>
    </source>
</evidence>
<feature type="domain" description="4Fe-4S ferredoxin-type" evidence="5">
    <location>
        <begin position="301"/>
        <end position="325"/>
    </location>
</feature>
<evidence type="ECO:0000256" key="4">
    <source>
        <dbReference type="ARBA" id="ARBA00023014"/>
    </source>
</evidence>
<protein>
    <submittedName>
        <fullName evidence="6">Uncharacterized conserved protein, DUF362 family</fullName>
    </submittedName>
</protein>
<feature type="domain" description="4Fe-4S ferredoxin-type" evidence="5">
    <location>
        <begin position="330"/>
        <end position="359"/>
    </location>
</feature>
<keyword evidence="4" id="KW-0411">Iron-sulfur</keyword>
<dbReference type="PROSITE" id="PS00198">
    <property type="entry name" value="4FE4S_FER_1"/>
    <property type="match status" value="1"/>
</dbReference>